<feature type="transmembrane region" description="Helical" evidence="1">
    <location>
        <begin position="99"/>
        <end position="123"/>
    </location>
</feature>
<proteinExistence type="predicted"/>
<dbReference type="EMBL" id="QJJK01000001">
    <property type="protein sequence ID" value="PXW65083.1"/>
    <property type="molecule type" value="Genomic_DNA"/>
</dbReference>
<dbReference type="RefSeq" id="WP_146227251.1">
    <property type="nucleotide sequence ID" value="NZ_JAHBRY010000001.1"/>
</dbReference>
<gene>
    <name evidence="2" type="ORF">C7450_101846</name>
</gene>
<keyword evidence="1" id="KW-1133">Transmembrane helix</keyword>
<evidence type="ECO:0000256" key="1">
    <source>
        <dbReference type="SAM" id="Phobius"/>
    </source>
</evidence>
<dbReference type="OrthoDB" id="9970828at2"/>
<keyword evidence="1" id="KW-0472">Membrane</keyword>
<dbReference type="AlphaFoldDB" id="A0A2V3UJ86"/>
<keyword evidence="1" id="KW-0812">Transmembrane</keyword>
<keyword evidence="3" id="KW-1185">Reference proteome</keyword>
<protein>
    <submittedName>
        <fullName evidence="2">Uncharacterized protein</fullName>
    </submittedName>
</protein>
<dbReference type="Proteomes" id="UP000248021">
    <property type="component" value="Unassembled WGS sequence"/>
</dbReference>
<evidence type="ECO:0000313" key="2">
    <source>
        <dbReference type="EMBL" id="PXW65083.1"/>
    </source>
</evidence>
<comment type="caution">
    <text evidence="2">The sequence shown here is derived from an EMBL/GenBank/DDBJ whole genome shotgun (WGS) entry which is preliminary data.</text>
</comment>
<sequence length="137" mass="14765">MKTLGQWLSEKSYRSTVVNLVMLTGVLAMSQSSELFMAVGGGAIAIASFYFLLRAIALTARTKRFVNPYQLSLTWIPGLLAIVLAMTGLYLVISAEPFSMGYCLGVILFACELAMLTIAGVDLDDSASKSSRIIEVV</sequence>
<feature type="transmembrane region" description="Helical" evidence="1">
    <location>
        <begin position="73"/>
        <end position="93"/>
    </location>
</feature>
<organism evidence="2 3">
    <name type="scientific">Chelatococcus asaccharovorans</name>
    <dbReference type="NCBI Taxonomy" id="28210"/>
    <lineage>
        <taxon>Bacteria</taxon>
        <taxon>Pseudomonadati</taxon>
        <taxon>Pseudomonadota</taxon>
        <taxon>Alphaproteobacteria</taxon>
        <taxon>Hyphomicrobiales</taxon>
        <taxon>Chelatococcaceae</taxon>
        <taxon>Chelatococcus</taxon>
    </lineage>
</organism>
<reference evidence="2 3" key="1">
    <citation type="submission" date="2018-05" db="EMBL/GenBank/DDBJ databases">
        <title>Genomic Encyclopedia of Type Strains, Phase IV (KMG-IV): sequencing the most valuable type-strain genomes for metagenomic binning, comparative biology and taxonomic classification.</title>
        <authorList>
            <person name="Goeker M."/>
        </authorList>
    </citation>
    <scope>NUCLEOTIDE SEQUENCE [LARGE SCALE GENOMIC DNA]</scope>
    <source>
        <strain evidence="2 3">DSM 6462</strain>
    </source>
</reference>
<evidence type="ECO:0000313" key="3">
    <source>
        <dbReference type="Proteomes" id="UP000248021"/>
    </source>
</evidence>
<name>A0A2V3UJ86_9HYPH</name>
<accession>A0A2V3UJ86</accession>
<feature type="transmembrane region" description="Helical" evidence="1">
    <location>
        <begin position="35"/>
        <end position="53"/>
    </location>
</feature>